<dbReference type="Pfam" id="PF01738">
    <property type="entry name" value="DLH"/>
    <property type="match status" value="1"/>
</dbReference>
<dbReference type="EMBL" id="CAJNNW010031238">
    <property type="protein sequence ID" value="CAE8706552.1"/>
    <property type="molecule type" value="Genomic_DNA"/>
</dbReference>
<proteinExistence type="predicted"/>
<dbReference type="Proteomes" id="UP000654075">
    <property type="component" value="Unassembled WGS sequence"/>
</dbReference>
<gene>
    <name evidence="2" type="ORF">PGLA1383_LOCUS34505</name>
    <name evidence="3" type="ORF">PGLA1383_LOCUS54767</name>
    <name evidence="4" type="ORF">PGLA2088_LOCUS34245</name>
</gene>
<dbReference type="EMBL" id="CAJNNV010032364">
    <property type="protein sequence ID" value="CAE8639755.1"/>
    <property type="molecule type" value="Genomic_DNA"/>
</dbReference>
<dbReference type="Gene3D" id="3.40.50.1820">
    <property type="entry name" value="alpha/beta hydrolase"/>
    <property type="match status" value="1"/>
</dbReference>
<organism evidence="3 5">
    <name type="scientific">Polarella glacialis</name>
    <name type="common">Dinoflagellate</name>
    <dbReference type="NCBI Taxonomy" id="89957"/>
    <lineage>
        <taxon>Eukaryota</taxon>
        <taxon>Sar</taxon>
        <taxon>Alveolata</taxon>
        <taxon>Dinophyceae</taxon>
        <taxon>Suessiales</taxon>
        <taxon>Suessiaceae</taxon>
        <taxon>Polarella</taxon>
    </lineage>
</organism>
<feature type="domain" description="Dienelactone hydrolase" evidence="1">
    <location>
        <begin position="49"/>
        <end position="281"/>
    </location>
</feature>
<protein>
    <recommendedName>
        <fullName evidence="1">Dienelactone hydrolase domain-containing protein</fullName>
    </recommendedName>
</protein>
<dbReference type="AlphaFoldDB" id="A0A813HNL2"/>
<dbReference type="SUPFAM" id="SSF53474">
    <property type="entry name" value="alpha/beta-Hydrolases"/>
    <property type="match status" value="1"/>
</dbReference>
<dbReference type="EMBL" id="CAJNNV010025976">
    <property type="protein sequence ID" value="CAE8616838.1"/>
    <property type="molecule type" value="Genomic_DNA"/>
</dbReference>
<dbReference type="OrthoDB" id="17560at2759"/>
<evidence type="ECO:0000259" key="1">
    <source>
        <dbReference type="Pfam" id="PF01738"/>
    </source>
</evidence>
<keyword evidence="5" id="KW-1185">Reference proteome</keyword>
<dbReference type="InterPro" id="IPR029058">
    <property type="entry name" value="AB_hydrolase_fold"/>
</dbReference>
<dbReference type="PANTHER" id="PTHR17630">
    <property type="entry name" value="DIENELACTONE HYDROLASE"/>
    <property type="match status" value="1"/>
</dbReference>
<reference evidence="3" key="1">
    <citation type="submission" date="2021-02" db="EMBL/GenBank/DDBJ databases">
        <authorList>
            <person name="Dougan E. K."/>
            <person name="Rhodes N."/>
            <person name="Thang M."/>
            <person name="Chan C."/>
        </authorList>
    </citation>
    <scope>NUCLEOTIDE SEQUENCE</scope>
</reference>
<dbReference type="InterPro" id="IPR002925">
    <property type="entry name" value="Dienelactn_hydro"/>
</dbReference>
<dbReference type="GO" id="GO:0016787">
    <property type="term" value="F:hydrolase activity"/>
    <property type="evidence" value="ECO:0007669"/>
    <property type="project" value="InterPro"/>
</dbReference>
<comment type="caution">
    <text evidence="3">The sequence shown here is derived from an EMBL/GenBank/DDBJ whole genome shotgun (WGS) entry which is preliminary data.</text>
</comment>
<accession>A0A813HNL2</accession>
<dbReference type="OMA" id="WHESARN"/>
<sequence>MGSAPSRSPCCPRGAYGPLANVSSKGLRGSYQEIGNGTLGYVVGGGEGVDKGIIMFSDIFGFDTGRHMQICDMLAERCGCVVICPDFFHSRAPQLDRPMRLNASTVLAMLTRMPRLIHVLRSTKWPGIRQDLDAAVAFLKARGVARAAGLGFCWGGYALWRASGEEDLAPGFLVCGASCHPSVHNCAGMSGDPLTPMEIVSRVRCPQLVLSSKGEPEDWWPGGAVEAAVRGLGDSATAAGSVFRVFEAREHGFVCRGDLDNAAVSQDVDAALEAVVDFFKDKLS</sequence>
<evidence type="ECO:0000313" key="3">
    <source>
        <dbReference type="EMBL" id="CAE8639755.1"/>
    </source>
</evidence>
<evidence type="ECO:0000313" key="2">
    <source>
        <dbReference type="EMBL" id="CAE8616838.1"/>
    </source>
</evidence>
<evidence type="ECO:0000313" key="4">
    <source>
        <dbReference type="EMBL" id="CAE8706552.1"/>
    </source>
</evidence>
<dbReference type="Proteomes" id="UP000626109">
    <property type="component" value="Unassembled WGS sequence"/>
</dbReference>
<dbReference type="PANTHER" id="PTHR17630:SF44">
    <property type="entry name" value="PROTEIN AIM2"/>
    <property type="match status" value="1"/>
</dbReference>
<evidence type="ECO:0000313" key="5">
    <source>
        <dbReference type="Proteomes" id="UP000654075"/>
    </source>
</evidence>
<name>A0A813HNL2_POLGL</name>